<accession>A0AA92C2G7</accession>
<sequence length="230" mass="25839">MRYALYFSPSATDPLTETASRWLGRHAFSEEVFDDYVSFADVTEDPRRYGFHATLKAPFELAADKSEEQLVEAFSAFASSRTAFDIPDVVVGSLGPFFALVPAALHQPLQDFAADVVQHFEPFRAPLSERDIARRKPETLSESQRANLHRFGYPYVMEDFRFHMTLTGPVSDGRSDEMADILTKTFAGFIHRPLTISGLGLFVEKERGEAFTVHSWQPLAAPNTKDVRNG</sequence>
<dbReference type="Proteomes" id="UP000244335">
    <property type="component" value="Unassembled WGS sequence"/>
</dbReference>
<gene>
    <name evidence="1" type="ORF">DC430_10775</name>
</gene>
<reference evidence="1 2" key="1">
    <citation type="submission" date="2018-04" db="EMBL/GenBank/DDBJ databases">
        <authorList>
            <person name="Hagen T."/>
        </authorList>
    </citation>
    <scope>NUCLEOTIDE SEQUENCE [LARGE SCALE GENOMIC DNA]</scope>
    <source>
        <strain evidence="1 2">TPD7009</strain>
    </source>
</reference>
<evidence type="ECO:0000313" key="1">
    <source>
        <dbReference type="EMBL" id="PVE53768.1"/>
    </source>
</evidence>
<comment type="caution">
    <text evidence="1">The sequence shown here is derived from an EMBL/GenBank/DDBJ whole genome shotgun (WGS) entry which is preliminary data.</text>
</comment>
<dbReference type="AlphaFoldDB" id="A0AA92C2G7"/>
<dbReference type="Gene3D" id="3.90.1140.10">
    <property type="entry name" value="Cyclic phosphodiesterase"/>
    <property type="match status" value="1"/>
</dbReference>
<proteinExistence type="predicted"/>
<dbReference type="NCBIfam" id="TIGR03223">
    <property type="entry name" value="Phn_opern_protn"/>
    <property type="match status" value="1"/>
</dbReference>
<name>A0AA92C2G7_RHIRH</name>
<dbReference type="InterPro" id="IPR009389">
    <property type="entry name" value="DUF1045"/>
</dbReference>
<dbReference type="Pfam" id="PF06299">
    <property type="entry name" value="DUF1045"/>
    <property type="match status" value="1"/>
</dbReference>
<evidence type="ECO:0000313" key="2">
    <source>
        <dbReference type="Proteomes" id="UP000244335"/>
    </source>
</evidence>
<dbReference type="PIRSF" id="PIRSF033328">
    <property type="entry name" value="Phest_Mll4975"/>
    <property type="match status" value="1"/>
</dbReference>
<evidence type="ECO:0008006" key="3">
    <source>
        <dbReference type="Google" id="ProtNLM"/>
    </source>
</evidence>
<dbReference type="RefSeq" id="WP_116492988.1">
    <property type="nucleotide sequence ID" value="NZ_QDFR01000003.1"/>
</dbReference>
<protein>
    <recommendedName>
        <fullName evidence="3">DUF1045 domain-containing protein</fullName>
    </recommendedName>
</protein>
<organism evidence="1 2">
    <name type="scientific">Rhizobium rhizogenes</name>
    <name type="common">Agrobacterium rhizogenes</name>
    <dbReference type="NCBI Taxonomy" id="359"/>
    <lineage>
        <taxon>Bacteria</taxon>
        <taxon>Pseudomonadati</taxon>
        <taxon>Pseudomonadota</taxon>
        <taxon>Alphaproteobacteria</taxon>
        <taxon>Hyphomicrobiales</taxon>
        <taxon>Rhizobiaceae</taxon>
        <taxon>Rhizobium/Agrobacterium group</taxon>
        <taxon>Rhizobium</taxon>
    </lineage>
</organism>
<dbReference type="EMBL" id="QDFR01000003">
    <property type="protein sequence ID" value="PVE53768.1"/>
    <property type="molecule type" value="Genomic_DNA"/>
</dbReference>